<gene>
    <name evidence="2" type="ORF">PNBC_06860</name>
</gene>
<evidence type="ECO:0000256" key="1">
    <source>
        <dbReference type="SAM" id="Phobius"/>
    </source>
</evidence>
<name>A0A167G128_9BACL</name>
<dbReference type="PANTHER" id="PTHR35335:SF1">
    <property type="entry name" value="UPF0716 PROTEIN FXSA"/>
    <property type="match status" value="1"/>
</dbReference>
<sequence>MWKWVWGVIILVAILEIYLFDLVAGNFGGAKALLLTLFTSAIGYVMMRFEGKKVLEDARIRMNNGQIPGRTLIDGLCIFIGGFLLVIPGFFLDFVGFTMVFPLTRPVYRIFILRWLKNKMKNGNVKVYRN</sequence>
<dbReference type="InterPro" id="IPR007313">
    <property type="entry name" value="FxsA"/>
</dbReference>
<dbReference type="RefSeq" id="WP_068656422.1">
    <property type="nucleotide sequence ID" value="NZ_CP017770.1"/>
</dbReference>
<keyword evidence="1" id="KW-0812">Transmembrane</keyword>
<feature type="transmembrane region" description="Helical" evidence="1">
    <location>
        <begin position="29"/>
        <end position="50"/>
    </location>
</feature>
<organism evidence="2 3">
    <name type="scientific">Paenibacillus crassostreae</name>
    <dbReference type="NCBI Taxonomy" id="1763538"/>
    <lineage>
        <taxon>Bacteria</taxon>
        <taxon>Bacillati</taxon>
        <taxon>Bacillota</taxon>
        <taxon>Bacilli</taxon>
        <taxon>Bacillales</taxon>
        <taxon>Paenibacillaceae</taxon>
        <taxon>Paenibacillus</taxon>
    </lineage>
</organism>
<reference evidence="2 3" key="1">
    <citation type="submission" date="2016-02" db="EMBL/GenBank/DDBJ databases">
        <title>Paenibacillus sp. LPB0068, isolated from Crassostrea gigas.</title>
        <authorList>
            <person name="Shin S.-K."/>
            <person name="Yi H."/>
        </authorList>
    </citation>
    <scope>NUCLEOTIDE SEQUENCE [LARGE SCALE GENOMIC DNA]</scope>
    <source>
        <strain evidence="2 3">LPB0068</strain>
    </source>
</reference>
<proteinExistence type="predicted"/>
<keyword evidence="3" id="KW-1185">Reference proteome</keyword>
<dbReference type="NCBIfam" id="NF008528">
    <property type="entry name" value="PRK11463.1-2"/>
    <property type="match status" value="1"/>
</dbReference>
<evidence type="ECO:0000313" key="3">
    <source>
        <dbReference type="Proteomes" id="UP000077134"/>
    </source>
</evidence>
<dbReference type="GO" id="GO:0016020">
    <property type="term" value="C:membrane"/>
    <property type="evidence" value="ECO:0007669"/>
    <property type="project" value="InterPro"/>
</dbReference>
<dbReference type="EMBL" id="LSFN01000005">
    <property type="protein sequence ID" value="OAB77100.1"/>
    <property type="molecule type" value="Genomic_DNA"/>
</dbReference>
<dbReference type="PANTHER" id="PTHR35335">
    <property type="entry name" value="UPF0716 PROTEIN FXSA"/>
    <property type="match status" value="1"/>
</dbReference>
<dbReference type="Pfam" id="PF04186">
    <property type="entry name" value="FxsA"/>
    <property type="match status" value="1"/>
</dbReference>
<accession>A0A167G128</accession>
<protein>
    <submittedName>
        <fullName evidence="2">Exlusion protein FxsA</fullName>
    </submittedName>
</protein>
<dbReference type="KEGG" id="pcx:LPB68_17875"/>
<feature type="transmembrane region" description="Helical" evidence="1">
    <location>
        <begin position="71"/>
        <end position="91"/>
    </location>
</feature>
<keyword evidence="1" id="KW-1133">Transmembrane helix</keyword>
<dbReference type="STRING" id="1763538.LPB68_17875"/>
<keyword evidence="1" id="KW-0472">Membrane</keyword>
<comment type="caution">
    <text evidence="2">The sequence shown here is derived from an EMBL/GenBank/DDBJ whole genome shotgun (WGS) entry which is preliminary data.</text>
</comment>
<dbReference type="OrthoDB" id="9792788at2"/>
<dbReference type="AlphaFoldDB" id="A0A167G128"/>
<dbReference type="Proteomes" id="UP000077134">
    <property type="component" value="Unassembled WGS sequence"/>
</dbReference>
<evidence type="ECO:0000313" key="2">
    <source>
        <dbReference type="EMBL" id="OAB77100.1"/>
    </source>
</evidence>